<feature type="domain" description="Major facilitator superfamily (MFS) profile" evidence="6">
    <location>
        <begin position="28"/>
        <end position="483"/>
    </location>
</feature>
<evidence type="ECO:0000256" key="5">
    <source>
        <dbReference type="SAM" id="Phobius"/>
    </source>
</evidence>
<feature type="transmembrane region" description="Helical" evidence="5">
    <location>
        <begin position="93"/>
        <end position="112"/>
    </location>
</feature>
<dbReference type="AlphaFoldDB" id="A0A840CGP7"/>
<comment type="caution">
    <text evidence="7">The sequence shown here is derived from an EMBL/GenBank/DDBJ whole genome shotgun (WGS) entry which is preliminary data.</text>
</comment>
<dbReference type="Gene3D" id="1.20.1720.10">
    <property type="entry name" value="Multidrug resistance protein D"/>
    <property type="match status" value="1"/>
</dbReference>
<protein>
    <submittedName>
        <fullName evidence="7">MFS family permease</fullName>
    </submittedName>
</protein>
<dbReference type="PANTHER" id="PTHR23501:SF197">
    <property type="entry name" value="COMD"/>
    <property type="match status" value="1"/>
</dbReference>
<feature type="transmembrane region" description="Helical" evidence="5">
    <location>
        <begin position="280"/>
        <end position="304"/>
    </location>
</feature>
<feature type="transmembrane region" description="Helical" evidence="5">
    <location>
        <begin position="346"/>
        <end position="366"/>
    </location>
</feature>
<feature type="transmembrane region" description="Helical" evidence="5">
    <location>
        <begin position="118"/>
        <end position="139"/>
    </location>
</feature>
<evidence type="ECO:0000256" key="4">
    <source>
        <dbReference type="ARBA" id="ARBA00023136"/>
    </source>
</evidence>
<name>A0A840CGP7_9RHOB</name>
<dbReference type="InterPro" id="IPR036259">
    <property type="entry name" value="MFS_trans_sf"/>
</dbReference>
<evidence type="ECO:0000313" key="7">
    <source>
        <dbReference type="EMBL" id="MBB4023983.1"/>
    </source>
</evidence>
<evidence type="ECO:0000259" key="6">
    <source>
        <dbReference type="PROSITE" id="PS50850"/>
    </source>
</evidence>
<evidence type="ECO:0000256" key="1">
    <source>
        <dbReference type="ARBA" id="ARBA00004141"/>
    </source>
</evidence>
<feature type="transmembrane region" description="Helical" evidence="5">
    <location>
        <begin position="179"/>
        <end position="198"/>
    </location>
</feature>
<accession>A0A840CGP7</accession>
<dbReference type="PROSITE" id="PS50850">
    <property type="entry name" value="MFS"/>
    <property type="match status" value="1"/>
</dbReference>
<dbReference type="Gene3D" id="1.20.1250.20">
    <property type="entry name" value="MFS general substrate transporter like domains"/>
    <property type="match status" value="1"/>
</dbReference>
<feature type="transmembrane region" description="Helical" evidence="5">
    <location>
        <begin position="413"/>
        <end position="435"/>
    </location>
</feature>
<keyword evidence="8" id="KW-1185">Reference proteome</keyword>
<comment type="subcellular location">
    <subcellularLocation>
        <location evidence="1">Membrane</location>
        <topology evidence="1">Multi-pass membrane protein</topology>
    </subcellularLocation>
</comment>
<feature type="transmembrane region" description="Helical" evidence="5">
    <location>
        <begin position="372"/>
        <end position="392"/>
    </location>
</feature>
<feature type="transmembrane region" description="Helical" evidence="5">
    <location>
        <begin position="151"/>
        <end position="173"/>
    </location>
</feature>
<dbReference type="EMBL" id="JACIEQ010000016">
    <property type="protein sequence ID" value="MBB4023983.1"/>
    <property type="molecule type" value="Genomic_DNA"/>
</dbReference>
<evidence type="ECO:0000313" key="8">
    <source>
        <dbReference type="Proteomes" id="UP000585681"/>
    </source>
</evidence>
<feature type="transmembrane region" description="Helical" evidence="5">
    <location>
        <begin position="316"/>
        <end position="334"/>
    </location>
</feature>
<feature type="transmembrane region" description="Helical" evidence="5">
    <location>
        <begin position="63"/>
        <end position="81"/>
    </location>
</feature>
<dbReference type="PROSITE" id="PS00217">
    <property type="entry name" value="SUGAR_TRANSPORT_2"/>
    <property type="match status" value="1"/>
</dbReference>
<feature type="transmembrane region" description="Helical" evidence="5">
    <location>
        <begin position="460"/>
        <end position="478"/>
    </location>
</feature>
<dbReference type="InterPro" id="IPR020846">
    <property type="entry name" value="MFS_dom"/>
</dbReference>
<dbReference type="InterPro" id="IPR005829">
    <property type="entry name" value="Sugar_transporter_CS"/>
</dbReference>
<evidence type="ECO:0000256" key="2">
    <source>
        <dbReference type="ARBA" id="ARBA00022692"/>
    </source>
</evidence>
<dbReference type="GO" id="GO:0022857">
    <property type="term" value="F:transmembrane transporter activity"/>
    <property type="evidence" value="ECO:0007669"/>
    <property type="project" value="InterPro"/>
</dbReference>
<dbReference type="Pfam" id="PF07690">
    <property type="entry name" value="MFS_1"/>
    <property type="match status" value="1"/>
</dbReference>
<sequence>MIPESGSPHGGDDGTPPQGFVRPSLPTLFLAIVPPLFMGISDQTIVSTALPSIIQSLGGFDRMALVVIAYLAAVTVSAPLYGRLGDALGRRRMMCVALCMAVVGSAFCSLSVSFEMLVASRFLQGLGGGGLIGLAQALLGQYVGPRARAKYQGYLATIAMVASTFGPVAGGLITGHFGWRWIFALNIPLGILAFVLVMRLPPRQTPREKIAFDYPGFLLFAGFVATALTIIETVKRGAAVHSTLFLLVAIAGAILMLLVLRERRAAEPLFPGDLLGRPSIFFSMLLAMCHGGLYVSLLTFIPIYFALGHGVPPRELGLLMLPVTLGIGSGAFVTGKLINRTGRTTLYPAISLSLASALLFLASVGIETLSPWQASIYFAIVCLLLGSVMGVVQITVQTEAGIKRLGIATASVVLSRSLGAASGTAFAGLALALTLDLPAGASATSADISAEMLQPGFHNVFRLLGCIAAAGAAMAFLIPRRRI</sequence>
<dbReference type="GO" id="GO:0005886">
    <property type="term" value="C:plasma membrane"/>
    <property type="evidence" value="ECO:0007669"/>
    <property type="project" value="TreeGrafter"/>
</dbReference>
<feature type="transmembrane region" description="Helical" evidence="5">
    <location>
        <begin position="210"/>
        <end position="231"/>
    </location>
</feature>
<dbReference type="InterPro" id="IPR011701">
    <property type="entry name" value="MFS"/>
</dbReference>
<evidence type="ECO:0000256" key="3">
    <source>
        <dbReference type="ARBA" id="ARBA00022989"/>
    </source>
</evidence>
<dbReference type="SUPFAM" id="SSF103473">
    <property type="entry name" value="MFS general substrate transporter"/>
    <property type="match status" value="1"/>
</dbReference>
<organism evidence="7 8">
    <name type="scientific">Actibacterium naphthalenivorans</name>
    <dbReference type="NCBI Taxonomy" id="1614693"/>
    <lineage>
        <taxon>Bacteria</taxon>
        <taxon>Pseudomonadati</taxon>
        <taxon>Pseudomonadota</taxon>
        <taxon>Alphaproteobacteria</taxon>
        <taxon>Rhodobacterales</taxon>
        <taxon>Roseobacteraceae</taxon>
        <taxon>Actibacterium</taxon>
    </lineage>
</organism>
<dbReference type="Proteomes" id="UP000585681">
    <property type="component" value="Unassembled WGS sequence"/>
</dbReference>
<dbReference type="PANTHER" id="PTHR23501">
    <property type="entry name" value="MAJOR FACILITATOR SUPERFAMILY"/>
    <property type="match status" value="1"/>
</dbReference>
<proteinExistence type="predicted"/>
<reference evidence="7" key="1">
    <citation type="submission" date="2020-08" db="EMBL/GenBank/DDBJ databases">
        <title>Genomic Encyclopedia of Type Strains, Phase IV (KMG-IV): sequencing the most valuable type-strain genomes for metagenomic binning, comparative biology and taxonomic classification.</title>
        <authorList>
            <person name="Goeker M."/>
        </authorList>
    </citation>
    <scope>NUCLEOTIDE SEQUENCE [LARGE SCALE GENOMIC DNA]</scope>
    <source>
        <strain evidence="7">DSM 105040</strain>
    </source>
</reference>
<keyword evidence="3 5" id="KW-1133">Transmembrane helix</keyword>
<keyword evidence="4 5" id="KW-0472">Membrane</keyword>
<dbReference type="RefSeq" id="WP_157445582.1">
    <property type="nucleotide sequence ID" value="NZ_JACIEQ010000016.1"/>
</dbReference>
<keyword evidence="2 5" id="KW-0812">Transmembrane</keyword>
<gene>
    <name evidence="7" type="ORF">GGR17_003823</name>
</gene>
<feature type="transmembrane region" description="Helical" evidence="5">
    <location>
        <begin position="237"/>
        <end position="260"/>
    </location>
</feature>